<proteinExistence type="predicted"/>
<gene>
    <name evidence="1" type="ORF">CYNAS_LOCUS13664</name>
</gene>
<protein>
    <submittedName>
        <fullName evidence="1">Uncharacterized protein</fullName>
    </submittedName>
</protein>
<reference evidence="1" key="1">
    <citation type="submission" date="2023-07" db="EMBL/GenBank/DDBJ databases">
        <authorList>
            <consortium name="CYATHOMIX"/>
        </authorList>
    </citation>
    <scope>NUCLEOTIDE SEQUENCE</scope>
    <source>
        <strain evidence="1">N/A</strain>
    </source>
</reference>
<accession>A0AA36H0A4</accession>
<name>A0AA36H0A4_CYLNA</name>
<comment type="caution">
    <text evidence="1">The sequence shown here is derived from an EMBL/GenBank/DDBJ whole genome shotgun (WGS) entry which is preliminary data.</text>
</comment>
<evidence type="ECO:0000313" key="1">
    <source>
        <dbReference type="EMBL" id="CAJ0601681.1"/>
    </source>
</evidence>
<keyword evidence="2" id="KW-1185">Reference proteome</keyword>
<dbReference type="AlphaFoldDB" id="A0AA36H0A4"/>
<dbReference type="EMBL" id="CATQJL010000305">
    <property type="protein sequence ID" value="CAJ0601681.1"/>
    <property type="molecule type" value="Genomic_DNA"/>
</dbReference>
<dbReference type="Proteomes" id="UP001176961">
    <property type="component" value="Unassembled WGS sequence"/>
</dbReference>
<sequence>MCCQPRFCRVITLLWNYTKKWTLASMSIFKCSNLCFTKFDDIKEKPAEINNNEMDSITLKTGLLFRGLLFLELGLGIPIPEIFRAIFCNFTVFG</sequence>
<evidence type="ECO:0000313" key="2">
    <source>
        <dbReference type="Proteomes" id="UP001176961"/>
    </source>
</evidence>
<organism evidence="1 2">
    <name type="scientific">Cylicocyclus nassatus</name>
    <name type="common">Nematode worm</name>
    <dbReference type="NCBI Taxonomy" id="53992"/>
    <lineage>
        <taxon>Eukaryota</taxon>
        <taxon>Metazoa</taxon>
        <taxon>Ecdysozoa</taxon>
        <taxon>Nematoda</taxon>
        <taxon>Chromadorea</taxon>
        <taxon>Rhabditida</taxon>
        <taxon>Rhabditina</taxon>
        <taxon>Rhabditomorpha</taxon>
        <taxon>Strongyloidea</taxon>
        <taxon>Strongylidae</taxon>
        <taxon>Cylicocyclus</taxon>
    </lineage>
</organism>